<sequence length="115" mass="13397">MRYGNLQIAEKPVGWFHGEERLLRSRKQHANSDSNGRGSWPAYDVELLYLRQLKESTNSVLETKQIDQRISKIQDVIFLFTKKRCCNLLALAHYATLIELKIHSRSCNCDFSEEP</sequence>
<proteinExistence type="predicted"/>
<accession>A0A0B1SDN3</accession>
<gene>
    <name evidence="1" type="ORF">OESDEN_17270</name>
</gene>
<dbReference type="Proteomes" id="UP000053660">
    <property type="component" value="Unassembled WGS sequence"/>
</dbReference>
<organism evidence="1 2">
    <name type="scientific">Oesophagostomum dentatum</name>
    <name type="common">Nodular worm</name>
    <dbReference type="NCBI Taxonomy" id="61180"/>
    <lineage>
        <taxon>Eukaryota</taxon>
        <taxon>Metazoa</taxon>
        <taxon>Ecdysozoa</taxon>
        <taxon>Nematoda</taxon>
        <taxon>Chromadorea</taxon>
        <taxon>Rhabditida</taxon>
        <taxon>Rhabditina</taxon>
        <taxon>Rhabditomorpha</taxon>
        <taxon>Strongyloidea</taxon>
        <taxon>Strongylidae</taxon>
        <taxon>Oesophagostomum</taxon>
    </lineage>
</organism>
<evidence type="ECO:0000313" key="1">
    <source>
        <dbReference type="EMBL" id="KHJ83034.1"/>
    </source>
</evidence>
<keyword evidence="2" id="KW-1185">Reference proteome</keyword>
<protein>
    <submittedName>
        <fullName evidence="1">Uncharacterized protein</fullName>
    </submittedName>
</protein>
<dbReference type="AlphaFoldDB" id="A0A0B1SDN3"/>
<name>A0A0B1SDN3_OESDE</name>
<evidence type="ECO:0000313" key="2">
    <source>
        <dbReference type="Proteomes" id="UP000053660"/>
    </source>
</evidence>
<reference evidence="1 2" key="1">
    <citation type="submission" date="2014-03" db="EMBL/GenBank/DDBJ databases">
        <title>Draft genome of the hookworm Oesophagostomum dentatum.</title>
        <authorList>
            <person name="Mitreva M."/>
        </authorList>
    </citation>
    <scope>NUCLEOTIDE SEQUENCE [LARGE SCALE GENOMIC DNA]</scope>
    <source>
        <strain evidence="1 2">OD-Hann</strain>
    </source>
</reference>
<dbReference type="EMBL" id="KN575640">
    <property type="protein sequence ID" value="KHJ83034.1"/>
    <property type="molecule type" value="Genomic_DNA"/>
</dbReference>